<evidence type="ECO:0000256" key="1">
    <source>
        <dbReference type="ARBA" id="ARBA00001255"/>
    </source>
</evidence>
<proteinExistence type="inferred from homology"/>
<dbReference type="Pfam" id="PF16499">
    <property type="entry name" value="Melibiase_2"/>
    <property type="match status" value="1"/>
</dbReference>
<dbReference type="EC" id="3.2.1.-" evidence="7"/>
<evidence type="ECO:0000313" key="10">
    <source>
        <dbReference type="Proteomes" id="UP001201812"/>
    </source>
</evidence>
<dbReference type="InterPro" id="IPR013785">
    <property type="entry name" value="Aldolase_TIM"/>
</dbReference>
<dbReference type="SUPFAM" id="SSF51011">
    <property type="entry name" value="Glycosyl hydrolase domain"/>
    <property type="match status" value="1"/>
</dbReference>
<dbReference type="GO" id="GO:0004557">
    <property type="term" value="F:alpha-galactosidase activity"/>
    <property type="evidence" value="ECO:0007669"/>
    <property type="project" value="UniProtKB-EC"/>
</dbReference>
<dbReference type="GO" id="GO:0005737">
    <property type="term" value="C:cytoplasm"/>
    <property type="evidence" value="ECO:0007669"/>
    <property type="project" value="TreeGrafter"/>
</dbReference>
<reference evidence="9" key="1">
    <citation type="submission" date="2022-01" db="EMBL/GenBank/DDBJ databases">
        <title>Genome Sequence Resource for Two Populations of Ditylenchus destructor, the Migratory Endoparasitic Phytonematode.</title>
        <authorList>
            <person name="Zhang H."/>
            <person name="Lin R."/>
            <person name="Xie B."/>
        </authorList>
    </citation>
    <scope>NUCLEOTIDE SEQUENCE</scope>
    <source>
        <strain evidence="9">BazhouSP</strain>
    </source>
</reference>
<dbReference type="InterPro" id="IPR013780">
    <property type="entry name" value="Glyco_hydro_b"/>
</dbReference>
<dbReference type="EMBL" id="JAKKPZ010000800">
    <property type="protein sequence ID" value="KAI1692234.1"/>
    <property type="molecule type" value="Genomic_DNA"/>
</dbReference>
<dbReference type="PRINTS" id="PR00740">
    <property type="entry name" value="GLHYDRLASE27"/>
</dbReference>
<comment type="catalytic activity">
    <reaction evidence="1">
        <text>Hydrolysis of terminal, non-reducing alpha-D-galactose residues in alpha-D-galactosides, including galactose oligosaccharides, galactomannans and galactolipids.</text>
        <dbReference type="EC" id="3.2.1.22"/>
    </reaction>
</comment>
<dbReference type="Proteomes" id="UP001201812">
    <property type="component" value="Unassembled WGS sequence"/>
</dbReference>
<dbReference type="PANTHER" id="PTHR11452:SF83">
    <property type="entry name" value="ALPHA-GALACTOSIDASE"/>
    <property type="match status" value="1"/>
</dbReference>
<evidence type="ECO:0000256" key="5">
    <source>
        <dbReference type="ARBA" id="ARBA00022801"/>
    </source>
</evidence>
<dbReference type="Gene3D" id="3.20.20.70">
    <property type="entry name" value="Aldolase class I"/>
    <property type="match status" value="1"/>
</dbReference>
<dbReference type="InterPro" id="IPR041233">
    <property type="entry name" value="Melibiase_C"/>
</dbReference>
<dbReference type="PANTHER" id="PTHR11452">
    <property type="entry name" value="ALPHA-GALACTOSIDASE/ALPHA-N-ACETYLGALACTOSAMINIDASE"/>
    <property type="match status" value="1"/>
</dbReference>
<name>A0AAD4MFT6_9BILA</name>
<evidence type="ECO:0000256" key="6">
    <source>
        <dbReference type="ARBA" id="ARBA00023295"/>
    </source>
</evidence>
<dbReference type="GO" id="GO:0009311">
    <property type="term" value="P:oligosaccharide metabolic process"/>
    <property type="evidence" value="ECO:0007669"/>
    <property type="project" value="TreeGrafter"/>
</dbReference>
<keyword evidence="6 7" id="KW-0326">Glycosidase</keyword>
<keyword evidence="4" id="KW-0732">Signal</keyword>
<comment type="caution">
    <text evidence="9">The sequence shown here is derived from an EMBL/GenBank/DDBJ whole genome shotgun (WGS) entry which is preliminary data.</text>
</comment>
<dbReference type="SUPFAM" id="SSF51445">
    <property type="entry name" value="(Trans)glycosidases"/>
    <property type="match status" value="1"/>
</dbReference>
<evidence type="ECO:0000313" key="9">
    <source>
        <dbReference type="EMBL" id="KAI1692234.1"/>
    </source>
</evidence>
<gene>
    <name evidence="9" type="ORF">DdX_21367</name>
</gene>
<keyword evidence="10" id="KW-1185">Reference proteome</keyword>
<evidence type="ECO:0000256" key="3">
    <source>
        <dbReference type="ARBA" id="ARBA00012755"/>
    </source>
</evidence>
<dbReference type="GO" id="GO:0016139">
    <property type="term" value="P:glycoside catabolic process"/>
    <property type="evidence" value="ECO:0007669"/>
    <property type="project" value="TreeGrafter"/>
</dbReference>
<dbReference type="Pfam" id="PF17801">
    <property type="entry name" value="Melibiase_C"/>
    <property type="match status" value="1"/>
</dbReference>
<accession>A0AAD4MFT6</accession>
<dbReference type="Gene3D" id="2.60.40.1180">
    <property type="entry name" value="Golgi alpha-mannosidase II"/>
    <property type="match status" value="1"/>
</dbReference>
<keyword evidence="7" id="KW-1015">Disulfide bond</keyword>
<protein>
    <recommendedName>
        <fullName evidence="3 7">Alpha-galactosidase</fullName>
        <ecNumber evidence="7">3.2.1.-</ecNumber>
    </recommendedName>
</protein>
<comment type="similarity">
    <text evidence="2 7">Belongs to the glycosyl hydrolase 27 family.</text>
</comment>
<evidence type="ECO:0000259" key="8">
    <source>
        <dbReference type="Pfam" id="PF17801"/>
    </source>
</evidence>
<dbReference type="InterPro" id="IPR017853">
    <property type="entry name" value="GH"/>
</dbReference>
<dbReference type="AlphaFoldDB" id="A0AAD4MFT6"/>
<sequence length="227" mass="25602">MSDQINYTQIGEHCNLWRNFDDVQLHNNWTSLISIIDWYTENQDKMGQVHGPGKWNDPDMIIAGNSEITDDQARAQMTLWSIWSAPLIMSNDLRNITATQKEILQNEEVIAVDQDPLGKFGKMIPRAGNIVKEENISIYLKEMTPVVSGHFSYALAVLNRGDSSQNVTLHPWDLGMTNPDGYSVRDLWARSDIGTIRGPNDSFSVMVNATGVQFFKATAIVADYSYE</sequence>
<organism evidence="9 10">
    <name type="scientific">Ditylenchus destructor</name>
    <dbReference type="NCBI Taxonomy" id="166010"/>
    <lineage>
        <taxon>Eukaryota</taxon>
        <taxon>Metazoa</taxon>
        <taxon>Ecdysozoa</taxon>
        <taxon>Nematoda</taxon>
        <taxon>Chromadorea</taxon>
        <taxon>Rhabditida</taxon>
        <taxon>Tylenchina</taxon>
        <taxon>Tylenchomorpha</taxon>
        <taxon>Sphaerularioidea</taxon>
        <taxon>Anguinidae</taxon>
        <taxon>Anguininae</taxon>
        <taxon>Ditylenchus</taxon>
    </lineage>
</organism>
<feature type="domain" description="Alpha galactosidase C-terminal" evidence="8">
    <location>
        <begin position="152"/>
        <end position="216"/>
    </location>
</feature>
<evidence type="ECO:0000256" key="4">
    <source>
        <dbReference type="ARBA" id="ARBA00022729"/>
    </source>
</evidence>
<comment type="subunit">
    <text evidence="7">Homodimer.</text>
</comment>
<dbReference type="InterPro" id="IPR002241">
    <property type="entry name" value="Glyco_hydro_27"/>
</dbReference>
<keyword evidence="5 7" id="KW-0378">Hydrolase</keyword>
<evidence type="ECO:0000256" key="2">
    <source>
        <dbReference type="ARBA" id="ARBA00009743"/>
    </source>
</evidence>
<evidence type="ECO:0000256" key="7">
    <source>
        <dbReference type="RuleBase" id="RU361168"/>
    </source>
</evidence>